<evidence type="ECO:0000313" key="1">
    <source>
        <dbReference type="EMBL" id="KAL2056595.1"/>
    </source>
</evidence>
<protein>
    <submittedName>
        <fullName evidence="1">Uncharacterized protein</fullName>
    </submittedName>
</protein>
<sequence length="255" mass="28237">MTGAAVSSYPVPGLHCDPTLSDLEASSNMYNGLADDHEQPNVSEHHLNLLAQLYIRYKVQDIFGVHLIHGHLKIPHNTIMLGSMFRRELSGYWTKPTPFETVLANPVHGHIYTLSSDNRLLAYEYRDGLSPKNVTDIDQAFFQELSTYLTSNKLAGLLGLEVLEDTSSPRSQMLEFVLAGQGTVMVKEEAAHGDTYRVTGWSFAQEQDGTISVKGNETHAGTAGGHQVFTDGKPLRNIDAVMNLLLQEGVIRDHY</sequence>
<name>A0ABR4BG08_9LECA</name>
<reference evidence="1 2" key="1">
    <citation type="submission" date="2024-09" db="EMBL/GenBank/DDBJ databases">
        <title>Rethinking Asexuality: The Enigmatic Case of Functional Sexual Genes in Lepraria (Stereocaulaceae).</title>
        <authorList>
            <person name="Doellman M."/>
            <person name="Sun Y."/>
            <person name="Barcenas-Pena A."/>
            <person name="Lumbsch H.T."/>
            <person name="Grewe F."/>
        </authorList>
    </citation>
    <scope>NUCLEOTIDE SEQUENCE [LARGE SCALE GENOMIC DNA]</scope>
    <source>
        <strain evidence="1 2">Grewe 0041</strain>
    </source>
</reference>
<keyword evidence="2" id="KW-1185">Reference proteome</keyword>
<dbReference type="EMBL" id="JBHFEH010000007">
    <property type="protein sequence ID" value="KAL2056595.1"/>
    <property type="molecule type" value="Genomic_DNA"/>
</dbReference>
<comment type="caution">
    <text evidence="1">The sequence shown here is derived from an EMBL/GenBank/DDBJ whole genome shotgun (WGS) entry which is preliminary data.</text>
</comment>
<organism evidence="1 2">
    <name type="scientific">Lepraria finkii</name>
    <dbReference type="NCBI Taxonomy" id="1340010"/>
    <lineage>
        <taxon>Eukaryota</taxon>
        <taxon>Fungi</taxon>
        <taxon>Dikarya</taxon>
        <taxon>Ascomycota</taxon>
        <taxon>Pezizomycotina</taxon>
        <taxon>Lecanoromycetes</taxon>
        <taxon>OSLEUM clade</taxon>
        <taxon>Lecanoromycetidae</taxon>
        <taxon>Lecanorales</taxon>
        <taxon>Lecanorineae</taxon>
        <taxon>Stereocaulaceae</taxon>
        <taxon>Lepraria</taxon>
    </lineage>
</organism>
<dbReference type="Proteomes" id="UP001590951">
    <property type="component" value="Unassembled WGS sequence"/>
</dbReference>
<proteinExistence type="predicted"/>
<evidence type="ECO:0000313" key="2">
    <source>
        <dbReference type="Proteomes" id="UP001590951"/>
    </source>
</evidence>
<accession>A0ABR4BG08</accession>
<gene>
    <name evidence="1" type="ORF">ABVK25_002989</name>
</gene>